<gene>
    <name evidence="2" type="ORF">scyTo_0025084</name>
</gene>
<dbReference type="OMA" id="TERTYMK"/>
<feature type="domain" description="Dynein heavy chain AAA lid" evidence="1">
    <location>
        <begin position="66"/>
        <end position="103"/>
    </location>
</feature>
<dbReference type="Proteomes" id="UP000288216">
    <property type="component" value="Unassembled WGS sequence"/>
</dbReference>
<name>A0A401QGM3_SCYTO</name>
<dbReference type="OrthoDB" id="10251809at2759"/>
<sequence>MDPNFRLLLSSKSDYTFPISILHHGVKVAVEPPQGLKNKLLTSFGSSGSGEVTEGIFMKENKGLSWRRLLFSLCFFNAIIQERNKYGALGWNIPYEFTSSDLE</sequence>
<dbReference type="Gene3D" id="1.10.8.720">
    <property type="entry name" value="Region D6 of dynein motor"/>
    <property type="match status" value="1"/>
</dbReference>
<dbReference type="InterPro" id="IPR042219">
    <property type="entry name" value="AAA_lid_11_sf"/>
</dbReference>
<organism evidence="2 3">
    <name type="scientific">Scyliorhinus torazame</name>
    <name type="common">Cloudy catshark</name>
    <name type="synonym">Catulus torazame</name>
    <dbReference type="NCBI Taxonomy" id="75743"/>
    <lineage>
        <taxon>Eukaryota</taxon>
        <taxon>Metazoa</taxon>
        <taxon>Chordata</taxon>
        <taxon>Craniata</taxon>
        <taxon>Vertebrata</taxon>
        <taxon>Chondrichthyes</taxon>
        <taxon>Elasmobranchii</taxon>
        <taxon>Galeomorphii</taxon>
        <taxon>Galeoidea</taxon>
        <taxon>Carcharhiniformes</taxon>
        <taxon>Scyliorhinidae</taxon>
        <taxon>Scyliorhinus</taxon>
    </lineage>
</organism>
<evidence type="ECO:0000313" key="2">
    <source>
        <dbReference type="EMBL" id="GCB84525.1"/>
    </source>
</evidence>
<dbReference type="GO" id="GO:0051959">
    <property type="term" value="F:dynein light intermediate chain binding"/>
    <property type="evidence" value="ECO:0007669"/>
    <property type="project" value="InterPro"/>
</dbReference>
<dbReference type="GO" id="GO:0030286">
    <property type="term" value="C:dynein complex"/>
    <property type="evidence" value="ECO:0007669"/>
    <property type="project" value="InterPro"/>
</dbReference>
<dbReference type="PANTHER" id="PTHR22878">
    <property type="entry name" value="DYNEIN HEAVY CHAIN 6, AXONEMAL-LIKE-RELATED"/>
    <property type="match status" value="1"/>
</dbReference>
<evidence type="ECO:0000259" key="1">
    <source>
        <dbReference type="Pfam" id="PF18198"/>
    </source>
</evidence>
<dbReference type="InterPro" id="IPR026983">
    <property type="entry name" value="DHC"/>
</dbReference>
<dbReference type="STRING" id="75743.A0A401QGM3"/>
<protein>
    <recommendedName>
        <fullName evidence="1">Dynein heavy chain AAA lid domain-containing protein</fullName>
    </recommendedName>
</protein>
<dbReference type="InterPro" id="IPR041658">
    <property type="entry name" value="AAA_lid_11"/>
</dbReference>
<keyword evidence="3" id="KW-1185">Reference proteome</keyword>
<dbReference type="GO" id="GO:0045505">
    <property type="term" value="F:dynein intermediate chain binding"/>
    <property type="evidence" value="ECO:0007669"/>
    <property type="project" value="InterPro"/>
</dbReference>
<dbReference type="EMBL" id="BFAA01070560">
    <property type="protein sequence ID" value="GCB84525.1"/>
    <property type="molecule type" value="Genomic_DNA"/>
</dbReference>
<dbReference type="Pfam" id="PF18198">
    <property type="entry name" value="AAA_lid_11"/>
    <property type="match status" value="1"/>
</dbReference>
<dbReference type="AlphaFoldDB" id="A0A401QGM3"/>
<feature type="non-terminal residue" evidence="2">
    <location>
        <position position="103"/>
    </location>
</feature>
<dbReference type="GO" id="GO:0007018">
    <property type="term" value="P:microtubule-based movement"/>
    <property type="evidence" value="ECO:0007669"/>
    <property type="project" value="InterPro"/>
</dbReference>
<evidence type="ECO:0000313" key="3">
    <source>
        <dbReference type="Proteomes" id="UP000288216"/>
    </source>
</evidence>
<accession>A0A401QGM3</accession>
<reference evidence="2 3" key="1">
    <citation type="journal article" date="2018" name="Nat. Ecol. Evol.">
        <title>Shark genomes provide insights into elasmobranch evolution and the origin of vertebrates.</title>
        <authorList>
            <person name="Hara Y"/>
            <person name="Yamaguchi K"/>
            <person name="Onimaru K"/>
            <person name="Kadota M"/>
            <person name="Koyanagi M"/>
            <person name="Keeley SD"/>
            <person name="Tatsumi K"/>
            <person name="Tanaka K"/>
            <person name="Motone F"/>
            <person name="Kageyama Y"/>
            <person name="Nozu R"/>
            <person name="Adachi N"/>
            <person name="Nishimura O"/>
            <person name="Nakagawa R"/>
            <person name="Tanegashima C"/>
            <person name="Kiyatake I"/>
            <person name="Matsumoto R"/>
            <person name="Murakumo K"/>
            <person name="Nishida K"/>
            <person name="Terakita A"/>
            <person name="Kuratani S"/>
            <person name="Sato K"/>
            <person name="Hyodo S Kuraku.S."/>
        </authorList>
    </citation>
    <scope>NUCLEOTIDE SEQUENCE [LARGE SCALE GENOMIC DNA]</scope>
</reference>
<proteinExistence type="predicted"/>
<comment type="caution">
    <text evidence="2">The sequence shown here is derived from an EMBL/GenBank/DDBJ whole genome shotgun (WGS) entry which is preliminary data.</text>
</comment>
<dbReference type="PANTHER" id="PTHR22878:SF64">
    <property type="entry name" value="DYNEIN AXONEMAL HEAVY CHAIN 14"/>
    <property type="match status" value="1"/>
</dbReference>